<name>A0A6J5PPK7_9CAUD</name>
<accession>A0A6J5PPK7</accession>
<sequence length="112" mass="11640">MVPATQNIKITRGDTEVFVFSLQNSNGTAMDLTGSTFASQIRYAYDSTLAAASFVCVLTNPTGGVVTATLAAGDSALLTAGAAYWDLQRTEGSVVTTILSGKCSILPDVTRL</sequence>
<reference evidence="1" key="1">
    <citation type="submission" date="2020-05" db="EMBL/GenBank/DDBJ databases">
        <authorList>
            <person name="Chiriac C."/>
            <person name="Salcher M."/>
            <person name="Ghai R."/>
            <person name="Kavagutti S V."/>
        </authorList>
    </citation>
    <scope>NUCLEOTIDE SEQUENCE</scope>
</reference>
<gene>
    <name evidence="1" type="ORF">UFOVP923_37</name>
</gene>
<dbReference type="EMBL" id="LR796877">
    <property type="protein sequence ID" value="CAB4171926.1"/>
    <property type="molecule type" value="Genomic_DNA"/>
</dbReference>
<organism evidence="1">
    <name type="scientific">uncultured Caudovirales phage</name>
    <dbReference type="NCBI Taxonomy" id="2100421"/>
    <lineage>
        <taxon>Viruses</taxon>
        <taxon>Duplodnaviria</taxon>
        <taxon>Heunggongvirae</taxon>
        <taxon>Uroviricota</taxon>
        <taxon>Caudoviricetes</taxon>
        <taxon>Peduoviridae</taxon>
        <taxon>Maltschvirus</taxon>
        <taxon>Maltschvirus maltsch</taxon>
    </lineage>
</organism>
<evidence type="ECO:0000313" key="1">
    <source>
        <dbReference type="EMBL" id="CAB4171926.1"/>
    </source>
</evidence>
<proteinExistence type="predicted"/>
<protein>
    <submittedName>
        <fullName evidence="1">Uncharacterized protein</fullName>
    </submittedName>
</protein>